<dbReference type="EMBL" id="BAABKI010000052">
    <property type="protein sequence ID" value="GAA5179690.1"/>
    <property type="molecule type" value="Genomic_DNA"/>
</dbReference>
<sequence>MRDCSESPAVGSQRDVHATVRRRHMNGSGVAGVVKGWRQIKPSAVRRNTPALIVNSEAKVVITMMLADS</sequence>
<feature type="region of interest" description="Disordered" evidence="1">
    <location>
        <begin position="1"/>
        <end position="27"/>
    </location>
</feature>
<proteinExistence type="predicted"/>
<protein>
    <submittedName>
        <fullName evidence="2">Uncharacterized protein</fullName>
    </submittedName>
</protein>
<reference evidence="3" key="1">
    <citation type="journal article" date="2019" name="Int. J. Syst. Evol. Microbiol.">
        <title>The Global Catalogue of Microorganisms (GCM) 10K type strain sequencing project: providing services to taxonomists for standard genome sequencing and annotation.</title>
        <authorList>
            <consortium name="The Broad Institute Genomics Platform"/>
            <consortium name="The Broad Institute Genome Sequencing Center for Infectious Disease"/>
            <person name="Wu L."/>
            <person name="Ma J."/>
        </authorList>
    </citation>
    <scope>NUCLEOTIDE SEQUENCE [LARGE SCALE GENOMIC DNA]</scope>
    <source>
        <strain evidence="3">JCM 18472</strain>
    </source>
</reference>
<evidence type="ECO:0000313" key="2">
    <source>
        <dbReference type="EMBL" id="GAA5179690.1"/>
    </source>
</evidence>
<keyword evidence="3" id="KW-1185">Reference proteome</keyword>
<accession>A0ABP9RMC5</accession>
<evidence type="ECO:0000256" key="1">
    <source>
        <dbReference type="SAM" id="MobiDB-lite"/>
    </source>
</evidence>
<gene>
    <name evidence="2" type="ORF">GCM10023342_32030</name>
</gene>
<name>A0ABP9RMC5_9GAMM</name>
<dbReference type="Proteomes" id="UP001500074">
    <property type="component" value="Unassembled WGS sequence"/>
</dbReference>
<evidence type="ECO:0000313" key="3">
    <source>
        <dbReference type="Proteomes" id="UP001500074"/>
    </source>
</evidence>
<organism evidence="2 3">
    <name type="scientific">Modicisalibacter zincidurans</name>
    <dbReference type="NCBI Taxonomy" id="1178777"/>
    <lineage>
        <taxon>Bacteria</taxon>
        <taxon>Pseudomonadati</taxon>
        <taxon>Pseudomonadota</taxon>
        <taxon>Gammaproteobacteria</taxon>
        <taxon>Oceanospirillales</taxon>
        <taxon>Halomonadaceae</taxon>
        <taxon>Modicisalibacter</taxon>
    </lineage>
</organism>
<comment type="caution">
    <text evidence="2">The sequence shown here is derived from an EMBL/GenBank/DDBJ whole genome shotgun (WGS) entry which is preliminary data.</text>
</comment>